<name>A0AAD2DKT5_9LAMI</name>
<dbReference type="GO" id="GO:0140359">
    <property type="term" value="F:ABC-type transporter activity"/>
    <property type="evidence" value="ECO:0007669"/>
    <property type="project" value="InterPro"/>
</dbReference>
<keyword evidence="6" id="KW-0547">Nucleotide-binding</keyword>
<evidence type="ECO:0000256" key="4">
    <source>
        <dbReference type="ARBA" id="ARBA00022692"/>
    </source>
</evidence>
<dbReference type="FunFam" id="3.40.50.300:FF:000059">
    <property type="entry name" value="ABC transporter G family member 40"/>
    <property type="match status" value="1"/>
</dbReference>
<evidence type="ECO:0000259" key="11">
    <source>
        <dbReference type="PROSITE" id="PS50893"/>
    </source>
</evidence>
<dbReference type="GO" id="GO:0005886">
    <property type="term" value="C:plasma membrane"/>
    <property type="evidence" value="ECO:0007669"/>
    <property type="project" value="UniProtKB-ARBA"/>
</dbReference>
<feature type="transmembrane region" description="Helical" evidence="10">
    <location>
        <begin position="303"/>
        <end position="322"/>
    </location>
</feature>
<evidence type="ECO:0000256" key="1">
    <source>
        <dbReference type="ARBA" id="ARBA00004141"/>
    </source>
</evidence>
<feature type="transmembrane region" description="Helical" evidence="10">
    <location>
        <begin position="413"/>
        <end position="439"/>
    </location>
</feature>
<evidence type="ECO:0000256" key="7">
    <source>
        <dbReference type="ARBA" id="ARBA00022840"/>
    </source>
</evidence>
<evidence type="ECO:0000256" key="3">
    <source>
        <dbReference type="ARBA" id="ARBA00022448"/>
    </source>
</evidence>
<feature type="transmembrane region" description="Helical" evidence="10">
    <location>
        <begin position="993"/>
        <end position="1011"/>
    </location>
</feature>
<dbReference type="PANTHER" id="PTHR19241">
    <property type="entry name" value="ATP-BINDING CASSETTE TRANSPORTER"/>
    <property type="match status" value="1"/>
</dbReference>
<dbReference type="SUPFAM" id="SSF52540">
    <property type="entry name" value="P-loop containing nucleoside triphosphate hydrolases"/>
    <property type="match status" value="2"/>
</dbReference>
<dbReference type="InterPro" id="IPR034003">
    <property type="entry name" value="ABCG_PDR_2"/>
</dbReference>
<dbReference type="InterPro" id="IPR027417">
    <property type="entry name" value="P-loop_NTPase"/>
</dbReference>
<dbReference type="CDD" id="cd03232">
    <property type="entry name" value="ABCG_PDR_domain2"/>
    <property type="match status" value="1"/>
</dbReference>
<evidence type="ECO:0000313" key="12">
    <source>
        <dbReference type="EMBL" id="CAI9757629.1"/>
    </source>
</evidence>
<feature type="transmembrane region" description="Helical" evidence="10">
    <location>
        <begin position="328"/>
        <end position="350"/>
    </location>
</feature>
<dbReference type="AlphaFoldDB" id="A0AAD2DKT5"/>
<evidence type="ECO:0000256" key="8">
    <source>
        <dbReference type="ARBA" id="ARBA00022989"/>
    </source>
</evidence>
<dbReference type="PROSITE" id="PS50893">
    <property type="entry name" value="ABC_TRANSPORTER_2"/>
    <property type="match status" value="1"/>
</dbReference>
<evidence type="ECO:0000256" key="5">
    <source>
        <dbReference type="ARBA" id="ARBA00022737"/>
    </source>
</evidence>
<dbReference type="Pfam" id="PF00005">
    <property type="entry name" value="ABC_tran"/>
    <property type="match status" value="1"/>
</dbReference>
<gene>
    <name evidence="12" type="ORF">FPE_LOCUS5059</name>
</gene>
<feature type="transmembrane region" description="Helical" evidence="10">
    <location>
        <begin position="966"/>
        <end position="986"/>
    </location>
</feature>
<dbReference type="EMBL" id="OU503038">
    <property type="protein sequence ID" value="CAI9757629.1"/>
    <property type="molecule type" value="Genomic_DNA"/>
</dbReference>
<feature type="transmembrane region" description="Helical" evidence="10">
    <location>
        <begin position="1023"/>
        <end position="1043"/>
    </location>
</feature>
<keyword evidence="5" id="KW-0677">Repeat</keyword>
<dbReference type="InterPro" id="IPR013525">
    <property type="entry name" value="ABC2_TM"/>
</dbReference>
<dbReference type="Proteomes" id="UP000834106">
    <property type="component" value="Chromosome 3"/>
</dbReference>
<dbReference type="InterPro" id="IPR013581">
    <property type="entry name" value="PDR_assoc"/>
</dbReference>
<dbReference type="InterPro" id="IPR003593">
    <property type="entry name" value="AAA+_ATPase"/>
</dbReference>
<protein>
    <recommendedName>
        <fullName evidence="11">ABC transporter domain-containing protein</fullName>
    </recommendedName>
</protein>
<organism evidence="12 13">
    <name type="scientific">Fraxinus pennsylvanica</name>
    <dbReference type="NCBI Taxonomy" id="56036"/>
    <lineage>
        <taxon>Eukaryota</taxon>
        <taxon>Viridiplantae</taxon>
        <taxon>Streptophyta</taxon>
        <taxon>Embryophyta</taxon>
        <taxon>Tracheophyta</taxon>
        <taxon>Spermatophyta</taxon>
        <taxon>Magnoliopsida</taxon>
        <taxon>eudicotyledons</taxon>
        <taxon>Gunneridae</taxon>
        <taxon>Pentapetalae</taxon>
        <taxon>asterids</taxon>
        <taxon>lamiids</taxon>
        <taxon>Lamiales</taxon>
        <taxon>Oleaceae</taxon>
        <taxon>Oleeae</taxon>
        <taxon>Fraxinus</taxon>
    </lineage>
</organism>
<dbReference type="InterPro" id="IPR003439">
    <property type="entry name" value="ABC_transporter-like_ATP-bd"/>
</dbReference>
<keyword evidence="4 10" id="KW-0812">Transmembrane</keyword>
<reference evidence="12" key="1">
    <citation type="submission" date="2023-05" db="EMBL/GenBank/DDBJ databases">
        <authorList>
            <person name="Huff M."/>
        </authorList>
    </citation>
    <scope>NUCLEOTIDE SEQUENCE</scope>
</reference>
<feature type="transmembrane region" description="Helical" evidence="10">
    <location>
        <begin position="883"/>
        <end position="901"/>
    </location>
</feature>
<keyword evidence="8 10" id="KW-1133">Transmembrane helix</keyword>
<feature type="transmembrane region" description="Helical" evidence="10">
    <location>
        <begin position="264"/>
        <end position="291"/>
    </location>
</feature>
<dbReference type="SMART" id="SM00382">
    <property type="entry name" value="AAA"/>
    <property type="match status" value="1"/>
</dbReference>
<keyword evidence="3" id="KW-0813">Transport</keyword>
<dbReference type="Pfam" id="PF01061">
    <property type="entry name" value="ABC2_membrane"/>
    <property type="match status" value="2"/>
</dbReference>
<dbReference type="InterPro" id="IPR043926">
    <property type="entry name" value="ABCG_dom"/>
</dbReference>
<comment type="similarity">
    <text evidence="2">Belongs to the ABC transporter superfamily. ABCG family. PDR (TC 3.A.1.205) subfamily.</text>
</comment>
<feature type="transmembrane region" description="Helical" evidence="10">
    <location>
        <begin position="185"/>
        <end position="206"/>
    </location>
</feature>
<keyword evidence="13" id="KW-1185">Reference proteome</keyword>
<evidence type="ECO:0000256" key="9">
    <source>
        <dbReference type="ARBA" id="ARBA00023136"/>
    </source>
</evidence>
<dbReference type="GO" id="GO:0016887">
    <property type="term" value="F:ATP hydrolysis activity"/>
    <property type="evidence" value="ECO:0007669"/>
    <property type="project" value="InterPro"/>
</dbReference>
<accession>A0AAD2DKT5</accession>
<keyword evidence="9 10" id="KW-0472">Membrane</keyword>
<feature type="transmembrane region" description="Helical" evidence="10">
    <location>
        <begin position="908"/>
        <end position="926"/>
    </location>
</feature>
<sequence length="1048" mass="119628">MVVGPSRTLFMDEISTGLDSSTTFQIVKCLQQMVHITDATILMSLLQPTPETFDLFDDIILLSEGHIVYQGPREHVLEFFESCGFKCPDRKGTADFLQEVTSRKDQEQYWADRSEPHRYIPVSEFVERFRHFHVGLQLQNEISVPYEKTQSHKAALVYEKYLVPSRELLKVNFEKEWLLIKRNSFFYIFKTVQIIIVAMIASTVFLRTKLHTRNEEDGAVYIGALVFGIIINTFNGVAELSLIIERLPAFYKHRDVLFHPPWTFTLPIFLLRIPISLFESSVWIVMTYYTIGFAPEASRLFKQLLWVFMIQQMAAGVFRLIAGICRTVIVSNTGGSLTLLLVFLLSGFILPKGQIPIWWKWAYWVSPLTYGYNAVVVNEMLAPRWMNKLASDNVTRLGVAVLRNFDVFPEEEWYWIGIAALLGFAVLFNVLFTFALMYLNPLGSQQAVIFKERTKGMEADEEQSKKATRHKKTKLKMDPVPISLSSIEENNRGEITTQRMSSHCNVNESNRNEDSILGATPKKGMVLPFTPLAMSFDNVNYFVEMPREMKELGITEDRLQLLREVSGTFRPGILTALMGISGAGKTTLMDVLAGRKTLGYTEGDIRISGFPKRQETFARISGYCEQYDIHSPQVTVYESLIYSAFLRLPKEYGEDEKMIFVDEVMDLIELDNLKDAIVGIPGVTGLSTGQRKRLTIAVELVANPSIIFMDEPTSGLDARAAAIVMRTVRNIVDTGRTVVCTIHQPSIDIFEAFDELLLMKNGGQLIYAGPLGQHTQSIIEYFEAIPGIPKMKEKYNPATWMLEVSSMSMEARLGIDFAEYYKSTTIYQQNKARVEELSTPPPGAHDLHFPSQYSQPTWDQFKSCLWKQWWTYWRNPDYNLSRYFYTLATALMVGTIFWNVGTKRESNTDVLTIIGAMFASVLFVGINNSTTVQPVVAVERTVFYRERAAGFYSALPYAMAQVIIEIPYVLLQTAYYTVIVYAMVSFEWAAAKFFWFFIITFLSFLYFTYYGMMAVSVTPNQQVAAVLSNSFYYLFNLFSGFFIPKPVS</sequence>
<dbReference type="Pfam" id="PF19055">
    <property type="entry name" value="ABC2_membrane_7"/>
    <property type="match status" value="1"/>
</dbReference>
<comment type="subcellular location">
    <subcellularLocation>
        <location evidence="1">Membrane</location>
        <topology evidence="1">Multi-pass membrane protein</topology>
    </subcellularLocation>
</comment>
<evidence type="ECO:0000256" key="10">
    <source>
        <dbReference type="SAM" id="Phobius"/>
    </source>
</evidence>
<feature type="transmembrane region" description="Helical" evidence="10">
    <location>
        <begin position="218"/>
        <end position="244"/>
    </location>
</feature>
<dbReference type="Gene3D" id="3.40.50.300">
    <property type="entry name" value="P-loop containing nucleotide triphosphate hydrolases"/>
    <property type="match status" value="2"/>
</dbReference>
<evidence type="ECO:0000313" key="13">
    <source>
        <dbReference type="Proteomes" id="UP000834106"/>
    </source>
</evidence>
<feature type="domain" description="ABC transporter" evidence="11">
    <location>
        <begin position="534"/>
        <end position="787"/>
    </location>
</feature>
<dbReference type="Pfam" id="PF08370">
    <property type="entry name" value="PDR_assoc"/>
    <property type="match status" value="1"/>
</dbReference>
<proteinExistence type="inferred from homology"/>
<dbReference type="GO" id="GO:0005524">
    <property type="term" value="F:ATP binding"/>
    <property type="evidence" value="ECO:0007669"/>
    <property type="project" value="UniProtKB-KW"/>
</dbReference>
<keyword evidence="7" id="KW-0067">ATP-binding</keyword>
<evidence type="ECO:0000256" key="6">
    <source>
        <dbReference type="ARBA" id="ARBA00022741"/>
    </source>
</evidence>
<evidence type="ECO:0000256" key="2">
    <source>
        <dbReference type="ARBA" id="ARBA00006012"/>
    </source>
</evidence>